<proteinExistence type="predicted"/>
<reference evidence="1 2" key="1">
    <citation type="submission" date="2017-07" db="EMBL/GenBank/DDBJ databases">
        <title>First draft Genome Sequence of Nocardia cerradoensis isolated from human infection.</title>
        <authorList>
            <person name="Carrasco G."/>
        </authorList>
    </citation>
    <scope>NUCLEOTIDE SEQUENCE [LARGE SCALE GENOMIC DNA]</scope>
    <source>
        <strain evidence="1 2">CNM20130759</strain>
    </source>
</reference>
<organism evidence="1 2">
    <name type="scientific">Nocardia cerradoensis</name>
    <dbReference type="NCBI Taxonomy" id="85688"/>
    <lineage>
        <taxon>Bacteria</taxon>
        <taxon>Bacillati</taxon>
        <taxon>Actinomycetota</taxon>
        <taxon>Actinomycetes</taxon>
        <taxon>Mycobacteriales</taxon>
        <taxon>Nocardiaceae</taxon>
        <taxon>Nocardia</taxon>
    </lineage>
</organism>
<evidence type="ECO:0000313" key="2">
    <source>
        <dbReference type="Proteomes" id="UP000215506"/>
    </source>
</evidence>
<name>A0A231GSH0_9NOCA</name>
<sequence length="58" mass="6641">MNGLKLQYKAPVIKLAVIQGGFVAEAVLHDMFKEDRLPGYGERFTYTPRMAEYLSTFQ</sequence>
<dbReference type="Proteomes" id="UP000215506">
    <property type="component" value="Unassembled WGS sequence"/>
</dbReference>
<keyword evidence="2" id="KW-1185">Reference proteome</keyword>
<dbReference type="EMBL" id="NGAF01000348">
    <property type="protein sequence ID" value="OXR39570.1"/>
    <property type="molecule type" value="Genomic_DNA"/>
</dbReference>
<dbReference type="AlphaFoldDB" id="A0A231GSH0"/>
<comment type="caution">
    <text evidence="1">The sequence shown here is derived from an EMBL/GenBank/DDBJ whole genome shotgun (WGS) entry which is preliminary data.</text>
</comment>
<evidence type="ECO:0000313" key="1">
    <source>
        <dbReference type="EMBL" id="OXR39570.1"/>
    </source>
</evidence>
<protein>
    <submittedName>
        <fullName evidence="1">Uncharacterized protein</fullName>
    </submittedName>
</protein>
<gene>
    <name evidence="1" type="ORF">B7C42_08362</name>
</gene>
<accession>A0A231GSH0</accession>